<sequence>MTRETGNFSPNLQPFDLINYCKRNRQQTDGIEWGNKKYNAVLFGLPDSKDNLTEIRKLVSTYNDELDNNMDDSDIVEVS</sequence>
<accession>A0A915L8E4</accession>
<reference evidence="2" key="1">
    <citation type="submission" date="2022-11" db="UniProtKB">
        <authorList>
            <consortium name="WormBaseParasite"/>
        </authorList>
    </citation>
    <scope>IDENTIFICATION</scope>
</reference>
<proteinExistence type="predicted"/>
<dbReference type="AlphaFoldDB" id="A0A915L8E4"/>
<name>A0A915L8E4_ROMCU</name>
<dbReference type="Proteomes" id="UP000887565">
    <property type="component" value="Unplaced"/>
</dbReference>
<organism evidence="1 2">
    <name type="scientific">Romanomermis culicivorax</name>
    <name type="common">Nematode worm</name>
    <dbReference type="NCBI Taxonomy" id="13658"/>
    <lineage>
        <taxon>Eukaryota</taxon>
        <taxon>Metazoa</taxon>
        <taxon>Ecdysozoa</taxon>
        <taxon>Nematoda</taxon>
        <taxon>Enoplea</taxon>
        <taxon>Dorylaimia</taxon>
        <taxon>Mermithida</taxon>
        <taxon>Mermithoidea</taxon>
        <taxon>Mermithidae</taxon>
        <taxon>Romanomermis</taxon>
    </lineage>
</organism>
<keyword evidence="1" id="KW-1185">Reference proteome</keyword>
<evidence type="ECO:0000313" key="1">
    <source>
        <dbReference type="Proteomes" id="UP000887565"/>
    </source>
</evidence>
<protein>
    <submittedName>
        <fullName evidence="2">Uncharacterized protein</fullName>
    </submittedName>
</protein>
<dbReference type="WBParaSite" id="nRc.2.0.1.t47087-RA">
    <property type="protein sequence ID" value="nRc.2.0.1.t47087-RA"/>
    <property type="gene ID" value="nRc.2.0.1.g47087"/>
</dbReference>
<evidence type="ECO:0000313" key="2">
    <source>
        <dbReference type="WBParaSite" id="nRc.2.0.1.t47087-RA"/>
    </source>
</evidence>